<evidence type="ECO:0000256" key="2">
    <source>
        <dbReference type="ARBA" id="ARBA00008779"/>
    </source>
</evidence>
<evidence type="ECO:0000256" key="3">
    <source>
        <dbReference type="ARBA" id="ARBA00022723"/>
    </source>
</evidence>
<dbReference type="SUPFAM" id="SSF53649">
    <property type="entry name" value="Alkaline phosphatase-like"/>
    <property type="match status" value="1"/>
</dbReference>
<accession>A0A1L8E4E2</accession>
<keyword evidence="7" id="KW-0472">Membrane</keyword>
<dbReference type="AlphaFoldDB" id="A0A1L8E4E2"/>
<dbReference type="GO" id="GO:0046872">
    <property type="term" value="F:metal ion binding"/>
    <property type="evidence" value="ECO:0007669"/>
    <property type="project" value="UniProtKB-KW"/>
</dbReference>
<evidence type="ECO:0000313" key="10">
    <source>
        <dbReference type="EMBL" id="JAV13591.1"/>
    </source>
</evidence>
<keyword evidence="8" id="KW-0732">Signal</keyword>
<name>A0A1L8E4E2_9DIPT</name>
<dbReference type="InterPro" id="IPR047115">
    <property type="entry name" value="ARSB"/>
</dbReference>
<evidence type="ECO:0000256" key="6">
    <source>
        <dbReference type="ARBA" id="ARBA00023180"/>
    </source>
</evidence>
<dbReference type="PANTHER" id="PTHR10342">
    <property type="entry name" value="ARYLSULFATASE"/>
    <property type="match status" value="1"/>
</dbReference>
<dbReference type="InterPro" id="IPR017850">
    <property type="entry name" value="Alkaline_phosphatase_core_sf"/>
</dbReference>
<evidence type="ECO:0000256" key="7">
    <source>
        <dbReference type="SAM" id="Phobius"/>
    </source>
</evidence>
<keyword evidence="6" id="KW-0325">Glycoprotein</keyword>
<sequence>MLKHYVFVIFLVIIVNVQGASKPNIVIILADDLGSNDVSFRGSNQIPTPNIDTLGYQGLILNRHYAPALCTPSRAALLTGKYPLNLGMQHYVIPSDGPWGLPPSFRILPQYLKEAGYRNYLVGKWHLGMSRKHYIPTERGFDTHVGFLGPYIDYFDYTLKMVNKPYGAGFDFRKNESIYRDRMGEYVTDALTMEAATVIRDHEPSNGPLFLFFSQIAPHAGNEYDPLQALDSDRNQVSHIAEEQRQTYGAMVKALDRSVGGIVEALATKELLNNTIILFYSDNGGPTYGLHSTRASNWPLRGQKDSPFEGGVRVPTVIWSPLLRKRHGISNVLVHSTDWLPTFASIAGIPAEKLADLDGVNVWEALNENSTSPRTEVLNNIDPVSGYSSFMKDGWKYVNGTLWNGDYDGWYGEIPSNETITDSEYTKFVLECPTWKLLAPYETVSLTDAAILSIRDMVKINCHRQTLPEITCEPLKAPCLFNVESDPCEIQNLADLLPDKMESLRERIDEMAKTAPTPLNQVGDPKCDPRQFGNVWTWWLDELESKNEDNNSSDELFWVLIGLVIFMVFLCIVVTVKACGNKMFFSRDKV</sequence>
<evidence type="ECO:0000256" key="1">
    <source>
        <dbReference type="ARBA" id="ARBA00001913"/>
    </source>
</evidence>
<feature type="signal peptide" evidence="8">
    <location>
        <begin position="1"/>
        <end position="19"/>
    </location>
</feature>
<comment type="similarity">
    <text evidence="2">Belongs to the sulfatase family.</text>
</comment>
<evidence type="ECO:0000259" key="9">
    <source>
        <dbReference type="Pfam" id="PF00884"/>
    </source>
</evidence>
<protein>
    <submittedName>
        <fullName evidence="10">Putative arylsulfatase b</fullName>
    </submittedName>
</protein>
<evidence type="ECO:0000256" key="8">
    <source>
        <dbReference type="SAM" id="SignalP"/>
    </source>
</evidence>
<keyword evidence="7" id="KW-0812">Transmembrane</keyword>
<dbReference type="InterPro" id="IPR000917">
    <property type="entry name" value="Sulfatase_N"/>
</dbReference>
<dbReference type="Gene3D" id="3.30.1120.10">
    <property type="match status" value="1"/>
</dbReference>
<evidence type="ECO:0000256" key="5">
    <source>
        <dbReference type="ARBA" id="ARBA00022837"/>
    </source>
</evidence>
<comment type="cofactor">
    <cofactor evidence="1">
        <name>Ca(2+)</name>
        <dbReference type="ChEBI" id="CHEBI:29108"/>
    </cofactor>
</comment>
<dbReference type="Gene3D" id="3.40.720.10">
    <property type="entry name" value="Alkaline Phosphatase, subunit A"/>
    <property type="match status" value="1"/>
</dbReference>
<keyword evidence="3" id="KW-0479">Metal-binding</keyword>
<organism evidence="10">
    <name type="scientific">Nyssomyia neivai</name>
    <dbReference type="NCBI Taxonomy" id="330878"/>
    <lineage>
        <taxon>Eukaryota</taxon>
        <taxon>Metazoa</taxon>
        <taxon>Ecdysozoa</taxon>
        <taxon>Arthropoda</taxon>
        <taxon>Hexapoda</taxon>
        <taxon>Insecta</taxon>
        <taxon>Pterygota</taxon>
        <taxon>Neoptera</taxon>
        <taxon>Endopterygota</taxon>
        <taxon>Diptera</taxon>
        <taxon>Nematocera</taxon>
        <taxon>Psychodoidea</taxon>
        <taxon>Psychodidae</taxon>
        <taxon>Nyssomyia</taxon>
    </lineage>
</organism>
<keyword evidence="4" id="KW-0378">Hydrolase</keyword>
<dbReference type="EMBL" id="GFDF01000493">
    <property type="protein sequence ID" value="JAV13591.1"/>
    <property type="molecule type" value="Transcribed_RNA"/>
</dbReference>
<feature type="domain" description="Sulfatase N-terminal" evidence="9">
    <location>
        <begin position="23"/>
        <end position="349"/>
    </location>
</feature>
<feature type="transmembrane region" description="Helical" evidence="7">
    <location>
        <begin position="556"/>
        <end position="579"/>
    </location>
</feature>
<keyword evidence="5" id="KW-0106">Calcium</keyword>
<dbReference type="PANTHER" id="PTHR10342:SF264">
    <property type="entry name" value="MIP05773P-RELATED"/>
    <property type="match status" value="1"/>
</dbReference>
<dbReference type="InterPro" id="IPR024607">
    <property type="entry name" value="Sulfatase_CS"/>
</dbReference>
<evidence type="ECO:0000256" key="4">
    <source>
        <dbReference type="ARBA" id="ARBA00022801"/>
    </source>
</evidence>
<keyword evidence="7" id="KW-1133">Transmembrane helix</keyword>
<dbReference type="Pfam" id="PF00884">
    <property type="entry name" value="Sulfatase"/>
    <property type="match status" value="1"/>
</dbReference>
<dbReference type="CDD" id="cd16029">
    <property type="entry name" value="4-S"/>
    <property type="match status" value="1"/>
</dbReference>
<dbReference type="PROSITE" id="PS00523">
    <property type="entry name" value="SULFATASE_1"/>
    <property type="match status" value="1"/>
</dbReference>
<proteinExistence type="inferred from homology"/>
<dbReference type="GO" id="GO:0008484">
    <property type="term" value="F:sulfuric ester hydrolase activity"/>
    <property type="evidence" value="ECO:0007669"/>
    <property type="project" value="InterPro"/>
</dbReference>
<feature type="chain" id="PRO_5013132196" evidence="8">
    <location>
        <begin position="20"/>
        <end position="590"/>
    </location>
</feature>
<reference evidence="10" key="1">
    <citation type="submission" date="2016-12" db="EMBL/GenBank/DDBJ databases">
        <title>An insight into the sialome and mialome of the sand fly, Nyssomyia neivai.</title>
        <authorList>
            <person name="Sebastian V."/>
            <person name="Goulart T.M."/>
            <person name="Oliveira W."/>
            <person name="Calvo E."/>
            <person name="Oliveira L.F."/>
            <person name="Pinto M.C."/>
            <person name="Rosselino A.M."/>
            <person name="Ribeiro J.M."/>
        </authorList>
    </citation>
    <scope>NUCLEOTIDE SEQUENCE</scope>
</reference>